<reference evidence="6" key="1">
    <citation type="submission" date="2020-10" db="EMBL/GenBank/DDBJ databases">
        <authorList>
            <person name="Gilroy R."/>
        </authorList>
    </citation>
    <scope>NUCLEOTIDE SEQUENCE</scope>
    <source>
        <strain evidence="6">CHK195-12923</strain>
    </source>
</reference>
<accession>A0A9D1MJQ8</accession>
<dbReference type="Pfam" id="PF04542">
    <property type="entry name" value="Sigma70_r2"/>
    <property type="match status" value="1"/>
</dbReference>
<reference evidence="6" key="2">
    <citation type="journal article" date="2021" name="PeerJ">
        <title>Extensive microbial diversity within the chicken gut microbiome revealed by metagenomics and culture.</title>
        <authorList>
            <person name="Gilroy R."/>
            <person name="Ravi A."/>
            <person name="Getino M."/>
            <person name="Pursley I."/>
            <person name="Horton D.L."/>
            <person name="Alikhan N.F."/>
            <person name="Baker D."/>
            <person name="Gharbi K."/>
            <person name="Hall N."/>
            <person name="Watson M."/>
            <person name="Adriaenssens E.M."/>
            <person name="Foster-Nyarko E."/>
            <person name="Jarju S."/>
            <person name="Secka A."/>
            <person name="Antonio M."/>
            <person name="Oren A."/>
            <person name="Chaudhuri R.R."/>
            <person name="La Ragione R."/>
            <person name="Hildebrand F."/>
            <person name="Pallen M.J."/>
        </authorList>
    </citation>
    <scope>NUCLEOTIDE SEQUENCE</scope>
    <source>
        <strain evidence="6">CHK195-12923</strain>
    </source>
</reference>
<evidence type="ECO:0000256" key="1">
    <source>
        <dbReference type="ARBA" id="ARBA00010641"/>
    </source>
</evidence>
<dbReference type="InterPro" id="IPR036388">
    <property type="entry name" value="WH-like_DNA-bd_sf"/>
</dbReference>
<keyword evidence="2" id="KW-0805">Transcription regulation</keyword>
<dbReference type="GO" id="GO:0016987">
    <property type="term" value="F:sigma factor activity"/>
    <property type="evidence" value="ECO:0007669"/>
    <property type="project" value="UniProtKB-KW"/>
</dbReference>
<dbReference type="Gene3D" id="1.10.1740.10">
    <property type="match status" value="1"/>
</dbReference>
<comment type="caution">
    <text evidence="6">The sequence shown here is derived from an EMBL/GenBank/DDBJ whole genome shotgun (WGS) entry which is preliminary data.</text>
</comment>
<evidence type="ECO:0000313" key="7">
    <source>
        <dbReference type="Proteomes" id="UP000824110"/>
    </source>
</evidence>
<proteinExistence type="inferred from homology"/>
<dbReference type="InterPro" id="IPR014284">
    <property type="entry name" value="RNA_pol_sigma-70_dom"/>
</dbReference>
<dbReference type="NCBIfam" id="TIGR02937">
    <property type="entry name" value="sigma70-ECF"/>
    <property type="match status" value="1"/>
</dbReference>
<keyword evidence="3" id="KW-0731">Sigma factor</keyword>
<organism evidence="6 7">
    <name type="scientific">Candidatus Coproplasma excrementigallinarum</name>
    <dbReference type="NCBI Taxonomy" id="2840747"/>
    <lineage>
        <taxon>Bacteria</taxon>
        <taxon>Bacillati</taxon>
        <taxon>Bacillota</taxon>
        <taxon>Clostridia</taxon>
        <taxon>Eubacteriales</taxon>
        <taxon>Candidatus Coproplasma</taxon>
    </lineage>
</organism>
<dbReference type="PANTHER" id="PTHR43133:SF51">
    <property type="entry name" value="RNA POLYMERASE SIGMA FACTOR"/>
    <property type="match status" value="1"/>
</dbReference>
<evidence type="ECO:0000313" key="6">
    <source>
        <dbReference type="EMBL" id="HIU61577.1"/>
    </source>
</evidence>
<feature type="domain" description="RNA polymerase sigma-70 region 2" evidence="5">
    <location>
        <begin position="30"/>
        <end position="97"/>
    </location>
</feature>
<dbReference type="GO" id="GO:0006352">
    <property type="term" value="P:DNA-templated transcription initiation"/>
    <property type="evidence" value="ECO:0007669"/>
    <property type="project" value="InterPro"/>
</dbReference>
<dbReference type="SUPFAM" id="SSF88946">
    <property type="entry name" value="Sigma2 domain of RNA polymerase sigma factors"/>
    <property type="match status" value="1"/>
</dbReference>
<dbReference type="InterPro" id="IPR013324">
    <property type="entry name" value="RNA_pol_sigma_r3/r4-like"/>
</dbReference>
<dbReference type="InterPro" id="IPR007627">
    <property type="entry name" value="RNA_pol_sigma70_r2"/>
</dbReference>
<dbReference type="InterPro" id="IPR013325">
    <property type="entry name" value="RNA_pol_sigma_r2"/>
</dbReference>
<sequence>MKALTMNHSAELEKKVSEYAAGNSRAFDYIYERTNRSVYFAALYILRDKAAAEDIMQETYLRALGSLESYASGTNFTAWITRISKNLALNHAKKREREKSTDFTDETEIRKYGTAETQIPYIFDIAAKILDEDEYEILMMCQVAGYKRREVAEMFGMPIGTVTWKNNSALKKLKEFLEKEGRK</sequence>
<dbReference type="PANTHER" id="PTHR43133">
    <property type="entry name" value="RNA POLYMERASE ECF-TYPE SIGMA FACTO"/>
    <property type="match status" value="1"/>
</dbReference>
<name>A0A9D1MJQ8_9FIRM</name>
<dbReference type="EMBL" id="DVNE01000026">
    <property type="protein sequence ID" value="HIU61577.1"/>
    <property type="molecule type" value="Genomic_DNA"/>
</dbReference>
<dbReference type="SUPFAM" id="SSF88659">
    <property type="entry name" value="Sigma3 and sigma4 domains of RNA polymerase sigma factors"/>
    <property type="match status" value="1"/>
</dbReference>
<keyword evidence="4" id="KW-0804">Transcription</keyword>
<evidence type="ECO:0000259" key="5">
    <source>
        <dbReference type="Pfam" id="PF04542"/>
    </source>
</evidence>
<dbReference type="AlphaFoldDB" id="A0A9D1MJQ8"/>
<evidence type="ECO:0000256" key="3">
    <source>
        <dbReference type="ARBA" id="ARBA00023082"/>
    </source>
</evidence>
<evidence type="ECO:0000256" key="2">
    <source>
        <dbReference type="ARBA" id="ARBA00023015"/>
    </source>
</evidence>
<dbReference type="Proteomes" id="UP000824110">
    <property type="component" value="Unassembled WGS sequence"/>
</dbReference>
<protein>
    <submittedName>
        <fullName evidence="6">RNA polymerase sigma factor</fullName>
    </submittedName>
</protein>
<evidence type="ECO:0000256" key="4">
    <source>
        <dbReference type="ARBA" id="ARBA00023163"/>
    </source>
</evidence>
<gene>
    <name evidence="6" type="ORF">IAB69_02900</name>
</gene>
<dbReference type="Gene3D" id="1.10.10.10">
    <property type="entry name" value="Winged helix-like DNA-binding domain superfamily/Winged helix DNA-binding domain"/>
    <property type="match status" value="1"/>
</dbReference>
<comment type="similarity">
    <text evidence="1">Belongs to the sigma-70 factor family. ECF subfamily.</text>
</comment>
<dbReference type="InterPro" id="IPR039425">
    <property type="entry name" value="RNA_pol_sigma-70-like"/>
</dbReference>